<name>A0A6C0F2V3_9ZZZZ</name>
<sequence>MDEDGLLALGVFASVVACTIAIVIGAVVCPQTRPRRVSGYIDEDDPLV</sequence>
<keyword evidence="1" id="KW-0472">Membrane</keyword>
<keyword evidence="1" id="KW-1133">Transmembrane helix</keyword>
<accession>A0A6C0F2V3</accession>
<reference evidence="2" key="1">
    <citation type="journal article" date="2020" name="Nature">
        <title>Giant virus diversity and host interactions through global metagenomics.</title>
        <authorList>
            <person name="Schulz F."/>
            <person name="Roux S."/>
            <person name="Paez-Espino D."/>
            <person name="Jungbluth S."/>
            <person name="Walsh D.A."/>
            <person name="Denef V.J."/>
            <person name="McMahon K.D."/>
            <person name="Konstantinidis K.T."/>
            <person name="Eloe-Fadrosh E.A."/>
            <person name="Kyrpides N.C."/>
            <person name="Woyke T."/>
        </authorList>
    </citation>
    <scope>NUCLEOTIDE SEQUENCE</scope>
    <source>
        <strain evidence="2">GVMAG-M-3300009180-45</strain>
    </source>
</reference>
<dbReference type="EMBL" id="MN739024">
    <property type="protein sequence ID" value="QHT35604.1"/>
    <property type="molecule type" value="Genomic_DNA"/>
</dbReference>
<protein>
    <submittedName>
        <fullName evidence="2">Uncharacterized protein</fullName>
    </submittedName>
</protein>
<dbReference type="AlphaFoldDB" id="A0A6C0F2V3"/>
<proteinExistence type="predicted"/>
<keyword evidence="1" id="KW-0812">Transmembrane</keyword>
<feature type="transmembrane region" description="Helical" evidence="1">
    <location>
        <begin position="6"/>
        <end position="29"/>
    </location>
</feature>
<evidence type="ECO:0000256" key="1">
    <source>
        <dbReference type="SAM" id="Phobius"/>
    </source>
</evidence>
<evidence type="ECO:0000313" key="2">
    <source>
        <dbReference type="EMBL" id="QHT35604.1"/>
    </source>
</evidence>
<organism evidence="2">
    <name type="scientific">viral metagenome</name>
    <dbReference type="NCBI Taxonomy" id="1070528"/>
    <lineage>
        <taxon>unclassified sequences</taxon>
        <taxon>metagenomes</taxon>
        <taxon>organismal metagenomes</taxon>
    </lineage>
</organism>